<sequence>MSKLTQALWLLATVILAACSGYEVSFNDNVLYTPKELLKDVEVADRNLELCIVQTIKDEKITNVAQLTRLRCTHAGIVSLAGLERFYALTELDLSDNEITDIEVLERLGKLTMLLLDGNNIREAAPLLRLLKLTELTLGENEQLACEELNKVETQIKQNNGTIEYPLHCQH</sequence>
<comment type="caution">
    <text evidence="4">The sequence shown here is derived from an EMBL/GenBank/DDBJ whole genome shotgun (WGS) entry which is preliminary data.</text>
</comment>
<dbReference type="EMBL" id="JAXAFO010000009">
    <property type="protein sequence ID" value="MDX6849077.1"/>
    <property type="molecule type" value="Genomic_DNA"/>
</dbReference>
<dbReference type="Gene3D" id="3.80.10.10">
    <property type="entry name" value="Ribonuclease Inhibitor"/>
    <property type="match status" value="1"/>
</dbReference>
<evidence type="ECO:0000256" key="3">
    <source>
        <dbReference type="SAM" id="SignalP"/>
    </source>
</evidence>
<keyword evidence="2" id="KW-0677">Repeat</keyword>
<dbReference type="RefSeq" id="WP_302722690.1">
    <property type="nucleotide sequence ID" value="NZ_JAULRU010000569.1"/>
</dbReference>
<evidence type="ECO:0000256" key="2">
    <source>
        <dbReference type="ARBA" id="ARBA00022737"/>
    </source>
</evidence>
<accession>A0ABU4RY27</accession>
<name>A0ABU4RY27_9GAMM</name>
<evidence type="ECO:0000256" key="1">
    <source>
        <dbReference type="ARBA" id="ARBA00022614"/>
    </source>
</evidence>
<keyword evidence="5" id="KW-1185">Reference proteome</keyword>
<dbReference type="InterPro" id="IPR001611">
    <property type="entry name" value="Leu-rich_rpt"/>
</dbReference>
<dbReference type="SUPFAM" id="SSF52058">
    <property type="entry name" value="L domain-like"/>
    <property type="match status" value="1"/>
</dbReference>
<dbReference type="Proteomes" id="UP001273505">
    <property type="component" value="Unassembled WGS sequence"/>
</dbReference>
<keyword evidence="3" id="KW-0732">Signal</keyword>
<gene>
    <name evidence="4" type="ORF">SCD92_06875</name>
</gene>
<reference evidence="4 5" key="1">
    <citation type="submission" date="2023-11" db="EMBL/GenBank/DDBJ databases">
        <title>Gilvimarinus fulvus sp. nov., isolated from the surface of Kelp.</title>
        <authorList>
            <person name="Sun Y.Y."/>
            <person name="Gong Y."/>
            <person name="Du Z.J."/>
        </authorList>
    </citation>
    <scope>NUCLEOTIDE SEQUENCE [LARGE SCALE GENOMIC DNA]</scope>
    <source>
        <strain evidence="4 5">SDUM040013</strain>
    </source>
</reference>
<dbReference type="InterPro" id="IPR032675">
    <property type="entry name" value="LRR_dom_sf"/>
</dbReference>
<dbReference type="PROSITE" id="PS51450">
    <property type="entry name" value="LRR"/>
    <property type="match status" value="1"/>
</dbReference>
<feature type="signal peptide" evidence="3">
    <location>
        <begin position="1"/>
        <end position="17"/>
    </location>
</feature>
<dbReference type="PANTHER" id="PTHR46652:SF3">
    <property type="entry name" value="LEUCINE-RICH REPEAT-CONTAINING PROTEIN 9"/>
    <property type="match status" value="1"/>
</dbReference>
<dbReference type="PROSITE" id="PS51257">
    <property type="entry name" value="PROKAR_LIPOPROTEIN"/>
    <property type="match status" value="1"/>
</dbReference>
<protein>
    <submittedName>
        <fullName evidence="4">Leucine-rich repeat domain-containing protein</fullName>
    </submittedName>
</protein>
<dbReference type="InterPro" id="IPR050836">
    <property type="entry name" value="SDS22/Internalin_LRR"/>
</dbReference>
<dbReference type="Pfam" id="PF13855">
    <property type="entry name" value="LRR_8"/>
    <property type="match status" value="1"/>
</dbReference>
<keyword evidence="1" id="KW-0433">Leucine-rich repeat</keyword>
<feature type="chain" id="PRO_5045489999" evidence="3">
    <location>
        <begin position="18"/>
        <end position="171"/>
    </location>
</feature>
<dbReference type="PANTHER" id="PTHR46652">
    <property type="entry name" value="LEUCINE-RICH REPEAT AND IQ DOMAIN-CONTAINING PROTEIN 1-RELATED"/>
    <property type="match status" value="1"/>
</dbReference>
<evidence type="ECO:0000313" key="5">
    <source>
        <dbReference type="Proteomes" id="UP001273505"/>
    </source>
</evidence>
<evidence type="ECO:0000313" key="4">
    <source>
        <dbReference type="EMBL" id="MDX6849077.1"/>
    </source>
</evidence>
<proteinExistence type="predicted"/>
<organism evidence="4 5">
    <name type="scientific">Gilvimarinus gilvus</name>
    <dbReference type="NCBI Taxonomy" id="3058038"/>
    <lineage>
        <taxon>Bacteria</taxon>
        <taxon>Pseudomonadati</taxon>
        <taxon>Pseudomonadota</taxon>
        <taxon>Gammaproteobacteria</taxon>
        <taxon>Cellvibrionales</taxon>
        <taxon>Cellvibrionaceae</taxon>
        <taxon>Gilvimarinus</taxon>
    </lineage>
</organism>